<protein>
    <submittedName>
        <fullName evidence="1">Uncharacterized protein</fullName>
    </submittedName>
</protein>
<proteinExistence type="predicted"/>
<gene>
    <name evidence="1" type="ORF">PGLA_08680</name>
</gene>
<dbReference type="AlphaFoldDB" id="A0A168LJK8"/>
<dbReference type="Proteomes" id="UP000076967">
    <property type="component" value="Unassembled WGS sequence"/>
</dbReference>
<comment type="caution">
    <text evidence="1">The sequence shown here is derived from an EMBL/GenBank/DDBJ whole genome shotgun (WGS) entry which is preliminary data.</text>
</comment>
<accession>A0A168LJK8</accession>
<dbReference type="STRING" id="494026.PGLA_08680"/>
<dbReference type="EMBL" id="LVJH01000013">
    <property type="protein sequence ID" value="OAB43479.1"/>
    <property type="molecule type" value="Genomic_DNA"/>
</dbReference>
<dbReference type="RefSeq" id="WP_068531644.1">
    <property type="nucleotide sequence ID" value="NZ_LVJH01000013.1"/>
</dbReference>
<keyword evidence="2" id="KW-1185">Reference proteome</keyword>
<evidence type="ECO:0000313" key="2">
    <source>
        <dbReference type="Proteomes" id="UP000076967"/>
    </source>
</evidence>
<name>A0A168LJK8_9BACL</name>
<reference evidence="1 2" key="1">
    <citation type="submission" date="2016-03" db="EMBL/GenBank/DDBJ databases">
        <title>Draft genome sequence of Paenibacillus glacialis DSM 22343.</title>
        <authorList>
            <person name="Shin S.-K."/>
            <person name="Yi H."/>
        </authorList>
    </citation>
    <scope>NUCLEOTIDE SEQUENCE [LARGE SCALE GENOMIC DNA]</scope>
    <source>
        <strain evidence="1 2">DSM 22343</strain>
    </source>
</reference>
<evidence type="ECO:0000313" key="1">
    <source>
        <dbReference type="EMBL" id="OAB43479.1"/>
    </source>
</evidence>
<dbReference type="OrthoDB" id="9781481at2"/>
<sequence>MIFNDVIDDIEKLIGLELESIKKGANLTITGIDRATKRVELVTSLGKVKTRPFSELNKIWDELCTSPAAHVDSVLRGSGSSRNQPETIMANLPYIEWFFINGKKHLALIKGATHGYGSLLRMNEIKAVEVKDRMFAMDKNVCEIIVITEDIKSTANTYEQITGLSVKPLSPGVYEQYKDNVRYVFVSKSVLKESLSVGTYVVVRGDIINHSNRNIVIDEKKYVLLSDDGLNFLLITS</sequence>
<organism evidence="1 2">
    <name type="scientific">Paenibacillus glacialis</name>
    <dbReference type="NCBI Taxonomy" id="494026"/>
    <lineage>
        <taxon>Bacteria</taxon>
        <taxon>Bacillati</taxon>
        <taxon>Bacillota</taxon>
        <taxon>Bacilli</taxon>
        <taxon>Bacillales</taxon>
        <taxon>Paenibacillaceae</taxon>
        <taxon>Paenibacillus</taxon>
    </lineage>
</organism>